<evidence type="ECO:0000313" key="11">
    <source>
        <dbReference type="Proteomes" id="UP001589789"/>
    </source>
</evidence>
<keyword evidence="2" id="KW-0813">Transport</keyword>
<evidence type="ECO:0000256" key="3">
    <source>
        <dbReference type="ARBA" id="ARBA00022475"/>
    </source>
</evidence>
<accession>A0ABV6IU35</accession>
<dbReference type="PANTHER" id="PTHR11795:SF445">
    <property type="entry name" value="AMINO ACID ABC TRANSPORTER PERMEASE PROTEIN"/>
    <property type="match status" value="1"/>
</dbReference>
<protein>
    <submittedName>
        <fullName evidence="10">Branched-chain amino acid ABC transporter permease</fullName>
    </submittedName>
</protein>
<feature type="transmembrane region" description="Helical" evidence="9">
    <location>
        <begin position="135"/>
        <end position="159"/>
    </location>
</feature>
<proteinExistence type="inferred from homology"/>
<feature type="transmembrane region" description="Helical" evidence="9">
    <location>
        <begin position="189"/>
        <end position="210"/>
    </location>
</feature>
<feature type="transmembrane region" description="Helical" evidence="9">
    <location>
        <begin position="41"/>
        <end position="58"/>
    </location>
</feature>
<evidence type="ECO:0000256" key="6">
    <source>
        <dbReference type="ARBA" id="ARBA00022989"/>
    </source>
</evidence>
<dbReference type="Pfam" id="PF02653">
    <property type="entry name" value="BPD_transp_2"/>
    <property type="match status" value="1"/>
</dbReference>
<dbReference type="InterPro" id="IPR052157">
    <property type="entry name" value="BCAA_transport_permease"/>
</dbReference>
<evidence type="ECO:0000256" key="2">
    <source>
        <dbReference type="ARBA" id="ARBA00022448"/>
    </source>
</evidence>
<evidence type="ECO:0000313" key="10">
    <source>
        <dbReference type="EMBL" id="MFC0386951.1"/>
    </source>
</evidence>
<evidence type="ECO:0000256" key="7">
    <source>
        <dbReference type="ARBA" id="ARBA00023136"/>
    </source>
</evidence>
<dbReference type="Proteomes" id="UP001589789">
    <property type="component" value="Unassembled WGS sequence"/>
</dbReference>
<reference evidence="10 11" key="1">
    <citation type="submission" date="2024-09" db="EMBL/GenBank/DDBJ databases">
        <authorList>
            <person name="Sun Q."/>
            <person name="Mori K."/>
        </authorList>
    </citation>
    <scope>NUCLEOTIDE SEQUENCE [LARGE SCALE GENOMIC DNA]</scope>
    <source>
        <strain evidence="10 11">CCM 7468</strain>
    </source>
</reference>
<feature type="transmembrane region" description="Helical" evidence="9">
    <location>
        <begin position="262"/>
        <end position="279"/>
    </location>
</feature>
<evidence type="ECO:0000256" key="5">
    <source>
        <dbReference type="ARBA" id="ARBA00022970"/>
    </source>
</evidence>
<feature type="transmembrane region" description="Helical" evidence="9">
    <location>
        <begin position="230"/>
        <end position="250"/>
    </location>
</feature>
<dbReference type="InterPro" id="IPR001851">
    <property type="entry name" value="ABC_transp_permease"/>
</dbReference>
<feature type="transmembrane region" description="Helical" evidence="9">
    <location>
        <begin position="6"/>
        <end position="29"/>
    </location>
</feature>
<sequence>MEWINAIIQGVLLGGLYGLFAAGLSLIFGVMRLVNIAHGDLIVLAAYLALVVTQALGIGPLPSLLLVVPLMAGIGYGLQRLLLNRALGDDLLPPLLVTFGLSVIIQNGLLEVFSADSQRLQAGAIEVAALPLGGGLAVGVLPLLQFGVAVAAIAGLQLLSWRTPLGRAFRATADDPEVARLMGLDNRHVFALAMALSLAVVALAGVFLAVRTNFDPAIGPARLIFGFEAVIIGGLGSLWGTLAGGVLLGVAQSIGAQVDPGWQILAGHLLFLLVLAVRPEGLFPRLRG</sequence>
<evidence type="ECO:0000256" key="8">
    <source>
        <dbReference type="ARBA" id="ARBA00037998"/>
    </source>
</evidence>
<comment type="subcellular location">
    <subcellularLocation>
        <location evidence="1">Cell membrane</location>
        <topology evidence="1">Multi-pass membrane protein</topology>
    </subcellularLocation>
</comment>
<keyword evidence="4 9" id="KW-0812">Transmembrane</keyword>
<keyword evidence="11" id="KW-1185">Reference proteome</keyword>
<comment type="caution">
    <text evidence="10">The sequence shown here is derived from an EMBL/GenBank/DDBJ whole genome shotgun (WGS) entry which is preliminary data.</text>
</comment>
<comment type="similarity">
    <text evidence="8">Belongs to the binding-protein-dependent transport system permease family. LivHM subfamily.</text>
</comment>
<gene>
    <name evidence="10" type="ORF">ACFFIC_15540</name>
</gene>
<dbReference type="RefSeq" id="WP_377051921.1">
    <property type="nucleotide sequence ID" value="NZ_JBHLVZ010000043.1"/>
</dbReference>
<feature type="transmembrane region" description="Helical" evidence="9">
    <location>
        <begin position="95"/>
        <end position="115"/>
    </location>
</feature>
<evidence type="ECO:0000256" key="9">
    <source>
        <dbReference type="SAM" id="Phobius"/>
    </source>
</evidence>
<dbReference type="PANTHER" id="PTHR11795">
    <property type="entry name" value="BRANCHED-CHAIN AMINO ACID TRANSPORT SYSTEM PERMEASE PROTEIN LIVH"/>
    <property type="match status" value="1"/>
</dbReference>
<evidence type="ECO:0000256" key="1">
    <source>
        <dbReference type="ARBA" id="ARBA00004651"/>
    </source>
</evidence>
<keyword evidence="6 9" id="KW-1133">Transmembrane helix</keyword>
<keyword evidence="5" id="KW-0029">Amino-acid transport</keyword>
<evidence type="ECO:0000256" key="4">
    <source>
        <dbReference type="ARBA" id="ARBA00022692"/>
    </source>
</evidence>
<name>A0ABV6IU35_9PROT</name>
<keyword evidence="7 9" id="KW-0472">Membrane</keyword>
<organism evidence="10 11">
    <name type="scientific">Muricoccus vinaceus</name>
    <dbReference type="NCBI Taxonomy" id="424704"/>
    <lineage>
        <taxon>Bacteria</taxon>
        <taxon>Pseudomonadati</taxon>
        <taxon>Pseudomonadota</taxon>
        <taxon>Alphaproteobacteria</taxon>
        <taxon>Acetobacterales</taxon>
        <taxon>Roseomonadaceae</taxon>
        <taxon>Muricoccus</taxon>
    </lineage>
</organism>
<keyword evidence="3" id="KW-1003">Cell membrane</keyword>
<dbReference type="EMBL" id="JBHLVZ010000043">
    <property type="protein sequence ID" value="MFC0386951.1"/>
    <property type="molecule type" value="Genomic_DNA"/>
</dbReference>
<dbReference type="CDD" id="cd06582">
    <property type="entry name" value="TM_PBP1_LivH_like"/>
    <property type="match status" value="1"/>
</dbReference>